<dbReference type="AlphaFoldDB" id="A0AAV7L1A3"/>
<dbReference type="EMBL" id="JANPWB010000016">
    <property type="protein sequence ID" value="KAJ1085461.1"/>
    <property type="molecule type" value="Genomic_DNA"/>
</dbReference>
<sequence length="143" mass="15998">ELEKAAVQSSRPCPERCHQLRLRQQELRDLADGRARAHALATQRRHYGVGDKANKLIACLVMRDKGRNWVGTVRDVVGKACSSSGDIAEAFAQYYERLHESKVKFSGVECADLLKDVYLRTLTPEDRDALEEGLSKEETGVAL</sequence>
<comment type="caution">
    <text evidence="1">The sequence shown here is derived from an EMBL/GenBank/DDBJ whole genome shotgun (WGS) entry which is preliminary data.</text>
</comment>
<evidence type="ECO:0000313" key="1">
    <source>
        <dbReference type="EMBL" id="KAJ1085461.1"/>
    </source>
</evidence>
<gene>
    <name evidence="1" type="ORF">NDU88_005593</name>
</gene>
<keyword evidence="2" id="KW-1185">Reference proteome</keyword>
<feature type="non-terminal residue" evidence="1">
    <location>
        <position position="1"/>
    </location>
</feature>
<evidence type="ECO:0000313" key="2">
    <source>
        <dbReference type="Proteomes" id="UP001066276"/>
    </source>
</evidence>
<dbReference type="Proteomes" id="UP001066276">
    <property type="component" value="Chromosome 12"/>
</dbReference>
<proteinExistence type="predicted"/>
<organism evidence="1 2">
    <name type="scientific">Pleurodeles waltl</name>
    <name type="common">Iberian ribbed newt</name>
    <dbReference type="NCBI Taxonomy" id="8319"/>
    <lineage>
        <taxon>Eukaryota</taxon>
        <taxon>Metazoa</taxon>
        <taxon>Chordata</taxon>
        <taxon>Craniata</taxon>
        <taxon>Vertebrata</taxon>
        <taxon>Euteleostomi</taxon>
        <taxon>Amphibia</taxon>
        <taxon>Batrachia</taxon>
        <taxon>Caudata</taxon>
        <taxon>Salamandroidea</taxon>
        <taxon>Salamandridae</taxon>
        <taxon>Pleurodelinae</taxon>
        <taxon>Pleurodeles</taxon>
    </lineage>
</organism>
<accession>A0AAV7L1A3</accession>
<name>A0AAV7L1A3_PLEWA</name>
<protein>
    <submittedName>
        <fullName evidence="1">Uncharacterized protein</fullName>
    </submittedName>
</protein>
<reference evidence="1" key="1">
    <citation type="journal article" date="2022" name="bioRxiv">
        <title>Sequencing and chromosome-scale assembly of the giantPleurodeles waltlgenome.</title>
        <authorList>
            <person name="Brown T."/>
            <person name="Elewa A."/>
            <person name="Iarovenko S."/>
            <person name="Subramanian E."/>
            <person name="Araus A.J."/>
            <person name="Petzold A."/>
            <person name="Susuki M."/>
            <person name="Suzuki K.-i.T."/>
            <person name="Hayashi T."/>
            <person name="Toyoda A."/>
            <person name="Oliveira C."/>
            <person name="Osipova E."/>
            <person name="Leigh N.D."/>
            <person name="Simon A."/>
            <person name="Yun M.H."/>
        </authorList>
    </citation>
    <scope>NUCLEOTIDE SEQUENCE</scope>
    <source>
        <strain evidence="1">20211129_DDA</strain>
        <tissue evidence="1">Liver</tissue>
    </source>
</reference>